<protein>
    <submittedName>
        <fullName evidence="2">Uncharacterized protein</fullName>
    </submittedName>
</protein>
<gene>
    <name evidence="2" type="ORF">EI97DRAFT_431346</name>
</gene>
<evidence type="ECO:0000313" key="3">
    <source>
        <dbReference type="Proteomes" id="UP000800097"/>
    </source>
</evidence>
<dbReference type="GeneID" id="54551085"/>
<feature type="region of interest" description="Disordered" evidence="1">
    <location>
        <begin position="785"/>
        <end position="881"/>
    </location>
</feature>
<feature type="compositionally biased region" description="Polar residues" evidence="1">
    <location>
        <begin position="831"/>
        <end position="842"/>
    </location>
</feature>
<organism evidence="2 3">
    <name type="scientific">Westerdykella ornata</name>
    <dbReference type="NCBI Taxonomy" id="318751"/>
    <lineage>
        <taxon>Eukaryota</taxon>
        <taxon>Fungi</taxon>
        <taxon>Dikarya</taxon>
        <taxon>Ascomycota</taxon>
        <taxon>Pezizomycotina</taxon>
        <taxon>Dothideomycetes</taxon>
        <taxon>Pleosporomycetidae</taxon>
        <taxon>Pleosporales</taxon>
        <taxon>Sporormiaceae</taxon>
        <taxon>Westerdykella</taxon>
    </lineage>
</organism>
<dbReference type="AlphaFoldDB" id="A0A6A6JRX7"/>
<feature type="region of interest" description="Disordered" evidence="1">
    <location>
        <begin position="635"/>
        <end position="772"/>
    </location>
</feature>
<dbReference type="RefSeq" id="XP_033656686.1">
    <property type="nucleotide sequence ID" value="XM_033797910.1"/>
</dbReference>
<proteinExistence type="predicted"/>
<name>A0A6A6JRX7_WESOR</name>
<feature type="compositionally biased region" description="Gly residues" evidence="1">
    <location>
        <begin position="810"/>
        <end position="823"/>
    </location>
</feature>
<evidence type="ECO:0000313" key="2">
    <source>
        <dbReference type="EMBL" id="KAF2279147.1"/>
    </source>
</evidence>
<feature type="region of interest" description="Disordered" evidence="1">
    <location>
        <begin position="315"/>
        <end position="346"/>
    </location>
</feature>
<dbReference type="Proteomes" id="UP000800097">
    <property type="component" value="Unassembled WGS sequence"/>
</dbReference>
<accession>A0A6A6JRX7</accession>
<reference evidence="2" key="1">
    <citation type="journal article" date="2020" name="Stud. Mycol.">
        <title>101 Dothideomycetes genomes: a test case for predicting lifestyles and emergence of pathogens.</title>
        <authorList>
            <person name="Haridas S."/>
            <person name="Albert R."/>
            <person name="Binder M."/>
            <person name="Bloem J."/>
            <person name="Labutti K."/>
            <person name="Salamov A."/>
            <person name="Andreopoulos B."/>
            <person name="Baker S."/>
            <person name="Barry K."/>
            <person name="Bills G."/>
            <person name="Bluhm B."/>
            <person name="Cannon C."/>
            <person name="Castanera R."/>
            <person name="Culley D."/>
            <person name="Daum C."/>
            <person name="Ezra D."/>
            <person name="Gonzalez J."/>
            <person name="Henrissat B."/>
            <person name="Kuo A."/>
            <person name="Liang C."/>
            <person name="Lipzen A."/>
            <person name="Lutzoni F."/>
            <person name="Magnuson J."/>
            <person name="Mondo S."/>
            <person name="Nolan M."/>
            <person name="Ohm R."/>
            <person name="Pangilinan J."/>
            <person name="Park H.-J."/>
            <person name="Ramirez L."/>
            <person name="Alfaro M."/>
            <person name="Sun H."/>
            <person name="Tritt A."/>
            <person name="Yoshinaga Y."/>
            <person name="Zwiers L.-H."/>
            <person name="Turgeon B."/>
            <person name="Goodwin S."/>
            <person name="Spatafora J."/>
            <person name="Crous P."/>
            <person name="Grigoriev I."/>
        </authorList>
    </citation>
    <scope>NUCLEOTIDE SEQUENCE</scope>
    <source>
        <strain evidence="2">CBS 379.55</strain>
    </source>
</reference>
<evidence type="ECO:0000256" key="1">
    <source>
        <dbReference type="SAM" id="MobiDB-lite"/>
    </source>
</evidence>
<sequence>MNAVQVLQHRARLFHDLERRFNETNSRREEPRVSQELLEATARRSRNLREAVERLGQIPAHLQQVRAQFRQLRDSSEGAPDLTSTATNLRTWFASLGLNAITFAPESTAQTAAAVDDDEDDEFDNILAHFRTLRSTFFALAAGNLEFTHIVASRERFQRVRAIYERMESIMLRVARWLRGDTRPSLFVSTSAQALRRVTELSTAQTVRLWVEIDYLLRWARPDVVDIEGLEIPVHWQQDRTRFGAVMVPRGWDRLARWAEEFGARLDKMEGCFAHGTGNEAEELGYDTADEDGGSTDDFVHGVLAPIVVDADGADFEDGYDSEMHPSSPRPPSVASTNAEERDERELQEMVQRGRRLFHHRHHPPAADAPFEIWRSRHNLAHFQLESLYNQAEAHLTHLDADLDPLLDWYHRTWTHEEEQLTAEEGEDEALFAPGLRLRFRVAMEHEFGENERPEGDWYLQPVIDLVQRREREMSDMETEVGLRRAFEEFRWLWAEWVDGHRRFMHMEDGLVAAEGMGRQRVRLGRLVDAIDRAGAALLGYISEVARFRGDDGDEHEDALMERRVNVARDIYTRINRTTSGDTEEGNWDWTRWFSWLDRTGLMTAVRDWPGRMRYELEFMAREFGQRFYSPIDSDGSAHGDFDEDDLPEWNPSLTDFAPHPRQRQDEASPVVGDFDENNVPGWNPSLIEFGTGEHLHGNRQSQTPPPAISAPDRRSWSTREGSPGSRHRANKSPEQPSSGKRKARDTPESMEESAPKRRRMANRIPDSTDRERGCVLRAVEVRIPDYRPDRNAQAEISSRSYFDSSSGGSDNGEGCEGSGAGGLAYLPPASESTPTNPSLQPDSRRRRRRRLSWGSRSYPGRLRGELEGWEMPETRSWGVG</sequence>
<keyword evidence="3" id="KW-1185">Reference proteome</keyword>
<dbReference type="EMBL" id="ML986487">
    <property type="protein sequence ID" value="KAF2279147.1"/>
    <property type="molecule type" value="Genomic_DNA"/>
</dbReference>
<feature type="compositionally biased region" description="Low complexity" evidence="1">
    <location>
        <begin position="798"/>
        <end position="809"/>
    </location>
</feature>